<evidence type="ECO:0000256" key="8">
    <source>
        <dbReference type="HAMAP-Rule" id="MF_00316"/>
    </source>
</evidence>
<dbReference type="InterPro" id="IPR029044">
    <property type="entry name" value="Nucleotide-diphossugar_trans"/>
</dbReference>
<comment type="catalytic activity">
    <reaction evidence="8">
        <text>Mo-molybdopterin + GTP + H(+) = Mo-molybdopterin guanine dinucleotide + diphosphate</text>
        <dbReference type="Rhea" id="RHEA:34243"/>
        <dbReference type="ChEBI" id="CHEBI:15378"/>
        <dbReference type="ChEBI" id="CHEBI:33019"/>
        <dbReference type="ChEBI" id="CHEBI:37565"/>
        <dbReference type="ChEBI" id="CHEBI:71302"/>
        <dbReference type="ChEBI" id="CHEBI:71310"/>
        <dbReference type="EC" id="2.7.7.77"/>
    </reaction>
</comment>
<comment type="caution">
    <text evidence="8">Lacks conserved residue(s) required for the propagation of feature annotation.</text>
</comment>
<dbReference type="Gene3D" id="3.90.550.10">
    <property type="entry name" value="Spore Coat Polysaccharide Biosynthesis Protein SpsA, Chain A"/>
    <property type="match status" value="1"/>
</dbReference>
<dbReference type="InterPro" id="IPR013482">
    <property type="entry name" value="Molybde_CF_guanTrfase"/>
</dbReference>
<feature type="binding site" evidence="8">
    <location>
        <position position="26"/>
    </location>
    <ligand>
        <name>GTP</name>
        <dbReference type="ChEBI" id="CHEBI:37565"/>
    </ligand>
</feature>
<feature type="binding site" evidence="8">
    <location>
        <position position="102"/>
    </location>
    <ligand>
        <name>GTP</name>
        <dbReference type="ChEBI" id="CHEBI:37565"/>
    </ligand>
</feature>
<dbReference type="Proteomes" id="UP001596111">
    <property type="component" value="Unassembled WGS sequence"/>
</dbReference>
<keyword evidence="6 8" id="KW-0342">GTP-binding</keyword>
<dbReference type="EC" id="2.7.7.77" evidence="8"/>
<keyword evidence="4 8" id="KW-0547">Nucleotide-binding</keyword>
<dbReference type="PANTHER" id="PTHR19136:SF81">
    <property type="entry name" value="MOLYBDENUM COFACTOR GUANYLYLTRANSFERASE"/>
    <property type="match status" value="1"/>
</dbReference>
<evidence type="ECO:0000256" key="3">
    <source>
        <dbReference type="ARBA" id="ARBA00022723"/>
    </source>
</evidence>
<keyword evidence="7 8" id="KW-0501">Molybdenum cofactor biosynthesis</keyword>
<evidence type="ECO:0000313" key="10">
    <source>
        <dbReference type="EMBL" id="MFC5581163.1"/>
    </source>
</evidence>
<organism evidence="10 11">
    <name type="scientific">Rhodanobacter terrae</name>
    <dbReference type="NCBI Taxonomy" id="418647"/>
    <lineage>
        <taxon>Bacteria</taxon>
        <taxon>Pseudomonadati</taxon>
        <taxon>Pseudomonadota</taxon>
        <taxon>Gammaproteobacteria</taxon>
        <taxon>Lysobacterales</taxon>
        <taxon>Rhodanobacteraceae</taxon>
        <taxon>Rhodanobacter</taxon>
    </lineage>
</organism>
<feature type="domain" description="MobA-like NTP transferase" evidence="9">
    <location>
        <begin position="11"/>
        <end position="153"/>
    </location>
</feature>
<dbReference type="GO" id="GO:0016740">
    <property type="term" value="F:transferase activity"/>
    <property type="evidence" value="ECO:0007669"/>
    <property type="project" value="UniProtKB-KW"/>
</dbReference>
<keyword evidence="3 8" id="KW-0479">Metal-binding</keyword>
<feature type="binding site" evidence="8">
    <location>
        <position position="73"/>
    </location>
    <ligand>
        <name>GTP</name>
        <dbReference type="ChEBI" id="CHEBI:37565"/>
    </ligand>
</feature>
<evidence type="ECO:0000256" key="6">
    <source>
        <dbReference type="ARBA" id="ARBA00023134"/>
    </source>
</evidence>
<dbReference type="PANTHER" id="PTHR19136">
    <property type="entry name" value="MOLYBDENUM COFACTOR GUANYLYLTRANSFERASE"/>
    <property type="match status" value="1"/>
</dbReference>
<dbReference type="InterPro" id="IPR025877">
    <property type="entry name" value="MobA-like_NTP_Trfase"/>
</dbReference>
<comment type="domain">
    <text evidence="8">The N-terminal domain determines nucleotide recognition and specific binding, while the C-terminal domain determines the specific binding to the target protein.</text>
</comment>
<evidence type="ECO:0000256" key="4">
    <source>
        <dbReference type="ARBA" id="ARBA00022741"/>
    </source>
</evidence>
<dbReference type="RefSeq" id="WP_377326333.1">
    <property type="nucleotide sequence ID" value="NZ_JBHSNG010000007.1"/>
</dbReference>
<dbReference type="Pfam" id="PF12804">
    <property type="entry name" value="NTP_transf_3"/>
    <property type="match status" value="1"/>
</dbReference>
<comment type="caution">
    <text evidence="10">The sequence shown here is derived from an EMBL/GenBank/DDBJ whole genome shotgun (WGS) entry which is preliminary data.</text>
</comment>
<comment type="subunit">
    <text evidence="8">Monomer.</text>
</comment>
<evidence type="ECO:0000256" key="1">
    <source>
        <dbReference type="ARBA" id="ARBA00022490"/>
    </source>
</evidence>
<evidence type="ECO:0000256" key="5">
    <source>
        <dbReference type="ARBA" id="ARBA00022842"/>
    </source>
</evidence>
<proteinExistence type="inferred from homology"/>
<dbReference type="HAMAP" id="MF_00316">
    <property type="entry name" value="MobA"/>
    <property type="match status" value="1"/>
</dbReference>
<evidence type="ECO:0000259" key="9">
    <source>
        <dbReference type="Pfam" id="PF12804"/>
    </source>
</evidence>
<comment type="cofactor">
    <cofactor evidence="8">
        <name>Mg(2+)</name>
        <dbReference type="ChEBI" id="CHEBI:18420"/>
    </cofactor>
</comment>
<feature type="binding site" evidence="8">
    <location>
        <position position="102"/>
    </location>
    <ligand>
        <name>Mg(2+)</name>
        <dbReference type="ChEBI" id="CHEBI:18420"/>
    </ligand>
</feature>
<evidence type="ECO:0000313" key="11">
    <source>
        <dbReference type="Proteomes" id="UP001596111"/>
    </source>
</evidence>
<evidence type="ECO:0000256" key="2">
    <source>
        <dbReference type="ARBA" id="ARBA00022679"/>
    </source>
</evidence>
<comment type="similarity">
    <text evidence="8">Belongs to the MobA family.</text>
</comment>
<feature type="binding site" evidence="8">
    <location>
        <begin position="14"/>
        <end position="16"/>
    </location>
    <ligand>
        <name>GTP</name>
        <dbReference type="ChEBI" id="CHEBI:37565"/>
    </ligand>
</feature>
<keyword evidence="1 8" id="KW-0963">Cytoplasm</keyword>
<gene>
    <name evidence="8" type="primary">mobA</name>
    <name evidence="10" type="ORF">ACFPPB_08575</name>
</gene>
<keyword evidence="11" id="KW-1185">Reference proteome</keyword>
<evidence type="ECO:0000256" key="7">
    <source>
        <dbReference type="ARBA" id="ARBA00023150"/>
    </source>
</evidence>
<protein>
    <recommendedName>
        <fullName evidence="8">Molybdenum cofactor guanylyltransferase</fullName>
        <shortName evidence="8">MoCo guanylyltransferase</shortName>
        <ecNumber evidence="8">2.7.7.77</ecNumber>
    </recommendedName>
    <alternativeName>
        <fullName evidence="8">GTP:molybdopterin guanylyltransferase</fullName>
    </alternativeName>
    <alternativeName>
        <fullName evidence="8">Mo-MPT guanylyltransferase</fullName>
    </alternativeName>
    <alternativeName>
        <fullName evidence="8">Molybdopterin guanylyltransferase</fullName>
    </alternativeName>
    <alternativeName>
        <fullName evidence="8">Molybdopterin-guanine dinucleotide synthase</fullName>
        <shortName evidence="8">MGD synthase</shortName>
    </alternativeName>
</protein>
<dbReference type="EMBL" id="JBHSNG010000007">
    <property type="protein sequence ID" value="MFC5581163.1"/>
    <property type="molecule type" value="Genomic_DNA"/>
</dbReference>
<sequence>MSARRAPPIFGLLLAGGASRRMRCDKARVCYGGEPQLTRAWRLLEAVTTQAFVSVRAEQRDDPLRAGLAQIVDRYEAIGPAAGILSAQATHPDVAWLVIACDLPLLNEATLRRLVDARDAAGDATAFASSCDAMPEPLCALWEPSSHALLKRQVDEGRHCPRKALMQSRTKLLPAPGDALDNINTPEEFQRMQHRIEAQP</sequence>
<dbReference type="CDD" id="cd02503">
    <property type="entry name" value="MobA"/>
    <property type="match status" value="1"/>
</dbReference>
<keyword evidence="2 8" id="KW-0808">Transferase</keyword>
<keyword evidence="5 8" id="KW-0460">Magnesium</keyword>
<reference evidence="11" key="1">
    <citation type="journal article" date="2019" name="Int. J. Syst. Evol. Microbiol.">
        <title>The Global Catalogue of Microorganisms (GCM) 10K type strain sequencing project: providing services to taxonomists for standard genome sequencing and annotation.</title>
        <authorList>
            <consortium name="The Broad Institute Genomics Platform"/>
            <consortium name="The Broad Institute Genome Sequencing Center for Infectious Disease"/>
            <person name="Wu L."/>
            <person name="Ma J."/>
        </authorList>
    </citation>
    <scope>NUCLEOTIDE SEQUENCE [LARGE SCALE GENOMIC DNA]</scope>
    <source>
        <strain evidence="11">CGMCC 1.13587</strain>
    </source>
</reference>
<dbReference type="SUPFAM" id="SSF53448">
    <property type="entry name" value="Nucleotide-diphospho-sugar transferases"/>
    <property type="match status" value="1"/>
</dbReference>
<name>A0ABW0SW51_9GAMM</name>
<comment type="function">
    <text evidence="8">Transfers a GMP moiety from GTP to Mo-molybdopterin (Mo-MPT) cofactor (Moco or molybdenum cofactor) to form Mo-molybdopterin guanine dinucleotide (Mo-MGD) cofactor.</text>
</comment>
<accession>A0ABW0SW51</accession>
<comment type="subcellular location">
    <subcellularLocation>
        <location evidence="8">Cytoplasm</location>
    </subcellularLocation>
</comment>